<evidence type="ECO:0000259" key="1">
    <source>
        <dbReference type="Pfam" id="PF13619"/>
    </source>
</evidence>
<feature type="domain" description="KTSC" evidence="1">
    <location>
        <begin position="2"/>
        <end position="59"/>
    </location>
</feature>
<keyword evidence="3" id="KW-1185">Reference proteome</keyword>
<evidence type="ECO:0000313" key="2">
    <source>
        <dbReference type="EMBL" id="WWM69577.1"/>
    </source>
</evidence>
<gene>
    <name evidence="2" type="ORF">V6R86_02420</name>
</gene>
<accession>A0ABZ2G0C2</accession>
<proteinExistence type="predicted"/>
<name>A0ABZ2G0C2_9SPHN</name>
<protein>
    <submittedName>
        <fullName evidence="2">KTSC domain-containing protein</fullName>
    </submittedName>
</protein>
<organism evidence="2 3">
    <name type="scientific">Sphingomonas kaistensis</name>
    <dbReference type="NCBI Taxonomy" id="298708"/>
    <lineage>
        <taxon>Bacteria</taxon>
        <taxon>Pseudomonadati</taxon>
        <taxon>Pseudomonadota</taxon>
        <taxon>Alphaproteobacteria</taxon>
        <taxon>Sphingomonadales</taxon>
        <taxon>Sphingomonadaceae</taxon>
        <taxon>Sphingomonas</taxon>
    </lineage>
</organism>
<dbReference type="Pfam" id="PF13619">
    <property type="entry name" value="KTSC"/>
    <property type="match status" value="1"/>
</dbReference>
<dbReference type="Proteomes" id="UP001382935">
    <property type="component" value="Chromosome"/>
</dbReference>
<evidence type="ECO:0000313" key="3">
    <source>
        <dbReference type="Proteomes" id="UP001382935"/>
    </source>
</evidence>
<sequence>MDSSLINGALYWPEHRALELCLASGRRYLYLGVPAEVAEGFTEAPSKGAYFNRAIRGRFDCHPLRDQKPTPRAVND</sequence>
<dbReference type="EMBL" id="CP145607">
    <property type="protein sequence ID" value="WWM69577.1"/>
    <property type="molecule type" value="Genomic_DNA"/>
</dbReference>
<reference evidence="2 3" key="1">
    <citation type="submission" date="2024-02" db="EMBL/GenBank/DDBJ databases">
        <title>Full genome sequence of Sphingomonas kaistensis.</title>
        <authorList>
            <person name="Poletto B.L."/>
            <person name="Silva G."/>
            <person name="Galante D."/>
            <person name="Campos K.R."/>
            <person name="Santos M.B.N."/>
            <person name="Sacchi C.T."/>
        </authorList>
    </citation>
    <scope>NUCLEOTIDE SEQUENCE [LARGE SCALE GENOMIC DNA]</scope>
    <source>
        <strain evidence="2 3">MA4R</strain>
    </source>
</reference>
<dbReference type="RefSeq" id="WP_338501759.1">
    <property type="nucleotide sequence ID" value="NZ_CP145607.1"/>
</dbReference>
<dbReference type="InterPro" id="IPR025309">
    <property type="entry name" value="KTSC_dom"/>
</dbReference>